<feature type="compositionally biased region" description="Polar residues" evidence="1">
    <location>
        <begin position="668"/>
        <end position="684"/>
    </location>
</feature>
<sequence length="1060" mass="114795">MLSHLRFHRRGASTPSSPAPEDSSSISPLSSSVPPQELDSASPHNPNPNYAIPSNAPLLPPITSIISSELDPRCKKQNTTGLTSESLPQQTQRLSYNGDSGFIGGAALRNYRRDVEAQQIPTGKDAMARISTTQFEDKSRHRNHRNQEVATELPLKPHMKKIMSFNTPSDVQRAHSSRLGRRPAGARLPPEAPLLMSNAPAAVSVETQRAKKGLPFLKNPMSTLLMRKKNNQPLPDLRPILSKNKDEEPAYDPRIKGTRVHDFSAPRKSRGAHITSYSVPQITAGTTSTAEQLVLLASSTGATENSSKEQDGASESLNRSSIPSQSSRPVEIASRDTSSSSTYSSSDQDDHGVVDAVTTCPPERDQESIIPSGDVSAEDVYKPVEAKVGVLSSSVRTTRSRNKSLSETHISAIPRHMKSTSSRFSFDMGGAAKQEKLLEERHRQRELARTRTCHDKILDSRFDEFDEDAFDYDTMMDDDGLEERIPGVNADFEDGDFLESSDTDVEADPCNDQENFAGFVFQRSMTVSTSASPPGSGMVLTPRDADGNPIAVVMSKETHESSPFADFSQVHTVCHMDGDEKGAAELGDCYSTKNALSQRNNEDDLYYDDGMIGLEENEEEYISSGHDIVPLETNEQPFDESIFDDNDTDQFGRPVPGAFQYAQSLRRATQQHDLTRENNSTSRLSAPPAGLRCNTHLSLRTDDTVHHSTVRENTDDANQPQDAESLNHGAKSIAAYQAALAAAAHRAAATGKFRRSSSSSSASCLVEDDRSLAVDENDDEDKLEDEPEDEIPGYDTLADDFDLGDDAIIAEANASALANDADGWYGQEFGFYSAPPTSHATTSYAAGASSLQGYEYANGGFFGPGGTHGLHRSTSGRMISREPNLTPITEKSEHSNRNSLMSLGNLANSTSTPVVQSPGLAQLAMMTDSQDDQMTLSALLKLRSRTWGGSQASLTPSREGSPRSERGESSNSTWLSNPLGAVDGQINHAHSKKLGTCLATCYDDKSDDISASGSPTMTMATASFDHRQRPSVGQEDSMPSLSEDGGTDSCKLCSEVASDS</sequence>
<comment type="caution">
    <text evidence="2">The sequence shown here is derived from an EMBL/GenBank/DDBJ whole genome shotgun (WGS) entry which is preliminary data.</text>
</comment>
<evidence type="ECO:0000313" key="3">
    <source>
        <dbReference type="Proteomes" id="UP000706124"/>
    </source>
</evidence>
<feature type="compositionally biased region" description="Low complexity" evidence="1">
    <location>
        <begin position="335"/>
        <end position="346"/>
    </location>
</feature>
<keyword evidence="3" id="KW-1185">Reference proteome</keyword>
<feature type="region of interest" description="Disordered" evidence="1">
    <location>
        <begin position="231"/>
        <end position="271"/>
    </location>
</feature>
<feature type="region of interest" description="Disordered" evidence="1">
    <location>
        <begin position="168"/>
        <end position="192"/>
    </location>
</feature>
<name>A0A9P7ME43_9HYPO</name>
<reference evidence="2 3" key="1">
    <citation type="journal article" date="2020" name="bioRxiv">
        <title>Whole genome comparisons of ergot fungi reveals the divergence and evolution of species within the genus Claviceps are the result of varying mechanisms driving genome evolution and host range expansion.</title>
        <authorList>
            <person name="Wyka S.A."/>
            <person name="Mondo S.J."/>
            <person name="Liu M."/>
            <person name="Dettman J."/>
            <person name="Nalam V."/>
            <person name="Broders K.D."/>
        </authorList>
    </citation>
    <scope>NUCLEOTIDE SEQUENCE [LARGE SCALE GENOMIC DNA]</scope>
    <source>
        <strain evidence="2 3">CCC 1485</strain>
    </source>
</reference>
<feature type="region of interest" description="Disordered" evidence="1">
    <location>
        <begin position="764"/>
        <end position="793"/>
    </location>
</feature>
<feature type="compositionally biased region" description="Polar residues" evidence="1">
    <location>
        <begin position="1011"/>
        <end position="1021"/>
    </location>
</feature>
<evidence type="ECO:0000256" key="1">
    <source>
        <dbReference type="SAM" id="MobiDB-lite"/>
    </source>
</evidence>
<dbReference type="EMBL" id="SRPO01000120">
    <property type="protein sequence ID" value="KAG5940093.1"/>
    <property type="molecule type" value="Genomic_DNA"/>
</dbReference>
<dbReference type="Proteomes" id="UP000706124">
    <property type="component" value="Unassembled WGS sequence"/>
</dbReference>
<feature type="compositionally biased region" description="Basic and acidic residues" evidence="1">
    <location>
        <begin position="243"/>
        <end position="265"/>
    </location>
</feature>
<feature type="compositionally biased region" description="Polar residues" evidence="1">
    <location>
        <begin position="313"/>
        <end position="328"/>
    </location>
</feature>
<organism evidence="2 3">
    <name type="scientific">Claviceps pazoutovae</name>
    <dbReference type="NCBI Taxonomy" id="1649127"/>
    <lineage>
        <taxon>Eukaryota</taxon>
        <taxon>Fungi</taxon>
        <taxon>Dikarya</taxon>
        <taxon>Ascomycota</taxon>
        <taxon>Pezizomycotina</taxon>
        <taxon>Sordariomycetes</taxon>
        <taxon>Hypocreomycetidae</taxon>
        <taxon>Hypocreales</taxon>
        <taxon>Clavicipitaceae</taxon>
        <taxon>Claviceps</taxon>
    </lineage>
</organism>
<feature type="compositionally biased region" description="Acidic residues" evidence="1">
    <location>
        <begin position="775"/>
        <end position="793"/>
    </location>
</feature>
<gene>
    <name evidence="2" type="ORF">E4U60_000653</name>
</gene>
<feature type="region of interest" description="Disordered" evidence="1">
    <location>
        <begin position="1011"/>
        <end position="1060"/>
    </location>
</feature>
<dbReference type="OrthoDB" id="5408302at2759"/>
<protein>
    <submittedName>
        <fullName evidence="2">Uncharacterized protein</fullName>
    </submittedName>
</protein>
<feature type="region of interest" description="Disordered" evidence="1">
    <location>
        <begin position="299"/>
        <end position="370"/>
    </location>
</feature>
<feature type="compositionally biased region" description="Basic residues" evidence="1">
    <location>
        <begin position="1"/>
        <end position="11"/>
    </location>
</feature>
<feature type="region of interest" description="Disordered" evidence="1">
    <location>
        <begin position="668"/>
        <end position="691"/>
    </location>
</feature>
<feature type="region of interest" description="Disordered" evidence="1">
    <location>
        <begin position="1"/>
        <end position="57"/>
    </location>
</feature>
<accession>A0A9P7ME43</accession>
<feature type="compositionally biased region" description="Low complexity" evidence="1">
    <location>
        <begin position="13"/>
        <end position="35"/>
    </location>
</feature>
<dbReference type="AlphaFoldDB" id="A0A9P7ME43"/>
<feature type="region of interest" description="Disordered" evidence="1">
    <location>
        <begin position="947"/>
        <end position="977"/>
    </location>
</feature>
<proteinExistence type="predicted"/>
<evidence type="ECO:0000313" key="2">
    <source>
        <dbReference type="EMBL" id="KAG5940093.1"/>
    </source>
</evidence>